<sequence length="176" mass="19112">MQLRPELRIRTAIEAMTHVVIPALQENDQLAHEQAQLVVGMLATTLEWLPVEYAFDRAELSELIDTAAEIGAKSAVTGLEGAVERAEDILARAGADPRELVDGVRELRAALASTVDRTFEHGSAEDRKVVSRAILAAAARETPLLRSAYLGHGFEGTDSELPPLAELLSHPKRTTK</sequence>
<dbReference type="Proteomes" id="UP001275440">
    <property type="component" value="Unassembled WGS sequence"/>
</dbReference>
<reference evidence="1 2" key="1">
    <citation type="submission" date="2019-10" db="EMBL/GenBank/DDBJ databases">
        <title>Draft Genome Assembly of Rhodococcus zopfii DSM44189.</title>
        <authorList>
            <person name="Sutton J.M."/>
            <person name="Akob D.M."/>
            <person name="Bushman T.J."/>
        </authorList>
    </citation>
    <scope>NUCLEOTIDE SEQUENCE [LARGE SCALE GENOMIC DNA]</scope>
    <source>
        <strain evidence="1 2">DSM 44189</strain>
    </source>
</reference>
<gene>
    <name evidence="1" type="ORF">F8M49_20340</name>
</gene>
<accession>A0ABU3WSX3</accession>
<proteinExistence type="predicted"/>
<evidence type="ECO:0000313" key="2">
    <source>
        <dbReference type="Proteomes" id="UP001275440"/>
    </source>
</evidence>
<name>A0ABU3WSX3_9NOCA</name>
<dbReference type="EMBL" id="WBMO01000001">
    <property type="protein sequence ID" value="MDV2477089.1"/>
    <property type="molecule type" value="Genomic_DNA"/>
</dbReference>
<protein>
    <submittedName>
        <fullName evidence="1">Uncharacterized protein</fullName>
    </submittedName>
</protein>
<evidence type="ECO:0000313" key="1">
    <source>
        <dbReference type="EMBL" id="MDV2477089.1"/>
    </source>
</evidence>
<keyword evidence="2" id="KW-1185">Reference proteome</keyword>
<organism evidence="1 2">
    <name type="scientific">Rhodococcus zopfii</name>
    <dbReference type="NCBI Taxonomy" id="43772"/>
    <lineage>
        <taxon>Bacteria</taxon>
        <taxon>Bacillati</taxon>
        <taxon>Actinomycetota</taxon>
        <taxon>Actinomycetes</taxon>
        <taxon>Mycobacteriales</taxon>
        <taxon>Nocardiaceae</taxon>
        <taxon>Rhodococcus</taxon>
    </lineage>
</organism>
<comment type="caution">
    <text evidence="1">The sequence shown here is derived from an EMBL/GenBank/DDBJ whole genome shotgun (WGS) entry which is preliminary data.</text>
</comment>